<sequence>MLLHRYLMTKNAQLKRQEIICDHVDKSTNQWAWQACAFLWGFCIIFNLFMVIESDSGVFNILEFDRMSYC</sequence>
<dbReference type="Proteomes" id="UP000235387">
    <property type="component" value="Unassembled WGS sequence"/>
</dbReference>
<evidence type="ECO:0000313" key="3">
    <source>
        <dbReference type="Proteomes" id="UP000235387"/>
    </source>
</evidence>
<keyword evidence="1" id="KW-0812">Transmembrane</keyword>
<evidence type="ECO:0000313" key="2">
    <source>
        <dbReference type="EMBL" id="PMN88154.1"/>
    </source>
</evidence>
<gene>
    <name evidence="2" type="ORF">BCT23_06940</name>
</gene>
<dbReference type="AlphaFoldDB" id="A0A2N7L455"/>
<keyword evidence="1" id="KW-1133">Transmembrane helix</keyword>
<feature type="transmembrane region" description="Helical" evidence="1">
    <location>
        <begin position="31"/>
        <end position="52"/>
    </location>
</feature>
<proteinExistence type="predicted"/>
<comment type="caution">
    <text evidence="2">The sequence shown here is derived from an EMBL/GenBank/DDBJ whole genome shotgun (WGS) entry which is preliminary data.</text>
</comment>
<keyword evidence="1" id="KW-0472">Membrane</keyword>
<name>A0A2N7L455_9GAMM</name>
<organism evidence="2 3">
    <name type="scientific">Enterovibrio norvegicus</name>
    <dbReference type="NCBI Taxonomy" id="188144"/>
    <lineage>
        <taxon>Bacteria</taxon>
        <taxon>Pseudomonadati</taxon>
        <taxon>Pseudomonadota</taxon>
        <taxon>Gammaproteobacteria</taxon>
        <taxon>Vibrionales</taxon>
        <taxon>Vibrionaceae</taxon>
        <taxon>Enterovibrio</taxon>
    </lineage>
</organism>
<accession>A0A2N7L455</accession>
<reference evidence="3" key="1">
    <citation type="submission" date="2016-07" db="EMBL/GenBank/DDBJ databases">
        <title>Nontailed viruses are major unrecognized killers of bacteria in the ocean.</title>
        <authorList>
            <person name="Kauffman K."/>
            <person name="Hussain F."/>
            <person name="Yang J."/>
            <person name="Arevalo P."/>
            <person name="Brown J."/>
            <person name="Cutler M."/>
            <person name="Kelly L."/>
            <person name="Polz M.F."/>
        </authorList>
    </citation>
    <scope>NUCLEOTIDE SEQUENCE [LARGE SCALE GENOMIC DNA]</scope>
    <source>
        <strain evidence="3">10N.261.45.A10</strain>
    </source>
</reference>
<dbReference type="EMBL" id="MDAL01000060">
    <property type="protein sequence ID" value="PMN88154.1"/>
    <property type="molecule type" value="Genomic_DNA"/>
</dbReference>
<evidence type="ECO:0000256" key="1">
    <source>
        <dbReference type="SAM" id="Phobius"/>
    </source>
</evidence>
<protein>
    <submittedName>
        <fullName evidence="2">Uncharacterized protein</fullName>
    </submittedName>
</protein>